<comment type="caution">
    <text evidence="1">The sequence shown here is derived from an EMBL/GenBank/DDBJ whole genome shotgun (WGS) entry which is preliminary data.</text>
</comment>
<organism evidence="1 2">
    <name type="scientific">Coniosporium uncinatum</name>
    <dbReference type="NCBI Taxonomy" id="93489"/>
    <lineage>
        <taxon>Eukaryota</taxon>
        <taxon>Fungi</taxon>
        <taxon>Dikarya</taxon>
        <taxon>Ascomycota</taxon>
        <taxon>Pezizomycotina</taxon>
        <taxon>Dothideomycetes</taxon>
        <taxon>Dothideomycetes incertae sedis</taxon>
        <taxon>Coniosporium</taxon>
    </lineage>
</organism>
<dbReference type="Proteomes" id="UP001186974">
    <property type="component" value="Unassembled WGS sequence"/>
</dbReference>
<feature type="non-terminal residue" evidence="1">
    <location>
        <position position="1"/>
    </location>
</feature>
<reference evidence="1" key="1">
    <citation type="submission" date="2024-09" db="EMBL/GenBank/DDBJ databases">
        <title>Black Yeasts Isolated from many extreme environments.</title>
        <authorList>
            <person name="Coleine C."/>
            <person name="Stajich J.E."/>
            <person name="Selbmann L."/>
        </authorList>
    </citation>
    <scope>NUCLEOTIDE SEQUENCE</scope>
    <source>
        <strain evidence="1">CCFEE 5737</strain>
    </source>
</reference>
<evidence type="ECO:0000313" key="1">
    <source>
        <dbReference type="EMBL" id="KAK3055107.1"/>
    </source>
</evidence>
<keyword evidence="2" id="KW-1185">Reference proteome</keyword>
<dbReference type="EMBL" id="JAWDJW010009818">
    <property type="protein sequence ID" value="KAK3055107.1"/>
    <property type="molecule type" value="Genomic_DNA"/>
</dbReference>
<gene>
    <name evidence="1" type="ORF">LTS18_011835</name>
</gene>
<protein>
    <submittedName>
        <fullName evidence="1">Uncharacterized protein</fullName>
    </submittedName>
</protein>
<accession>A0ACC3CY35</accession>
<evidence type="ECO:0000313" key="2">
    <source>
        <dbReference type="Proteomes" id="UP001186974"/>
    </source>
</evidence>
<name>A0ACC3CY35_9PEZI</name>
<proteinExistence type="predicted"/>
<sequence length="89" mass="10025">NEVETDAEAAASDKENFAVEEAQVEEDDRLQDMRSAKRVKKSSPEPELKSVKKQVSAPSSRLPQQIRKGKRGSVLSRSRLDMLSMPKKR</sequence>